<dbReference type="Proteomes" id="UP000326302">
    <property type="component" value="Unassembled WGS sequence"/>
</dbReference>
<accession>A0A5N5UBL4</accession>
<keyword evidence="11" id="KW-1185">Reference proteome</keyword>
<name>A0A5N5UMM1_9EURY</name>
<dbReference type="GO" id="GO:0003677">
    <property type="term" value="F:DNA binding"/>
    <property type="evidence" value="ECO:0007669"/>
    <property type="project" value="UniProtKB-KW"/>
</dbReference>
<keyword evidence="2" id="KW-0238">DNA-binding</keyword>
<dbReference type="Gene3D" id="1.10.10.10">
    <property type="entry name" value="Winged helix-like DNA-binding domain superfamily/Winged helix DNA-binding domain"/>
    <property type="match status" value="1"/>
</dbReference>
<accession>A0A5N5UMM1</accession>
<sequence>MALSHRLAGHKLQEWSTTRRGMDTQDRERAQKCRASLSAGERERVEQRVSSLLDLLGKAHTMALLREFAFADAPLRFSDIETRLDISPDTLSQRLSELVERGLLDRQSYDEIPPRVEYRPTDRAEALFPAFGHFHQWAMEYELDYEN</sequence>
<dbReference type="Proteomes" id="UP000326207">
    <property type="component" value="Unassembled WGS sequence"/>
</dbReference>
<evidence type="ECO:0000313" key="8">
    <source>
        <dbReference type="EMBL" id="KAB7520128.1"/>
    </source>
</evidence>
<dbReference type="EMBL" id="QKKZ01000001">
    <property type="protein sequence ID" value="KAB7516045.1"/>
    <property type="molecule type" value="Genomic_DNA"/>
</dbReference>
<evidence type="ECO:0000313" key="11">
    <source>
        <dbReference type="Proteomes" id="UP000326865"/>
    </source>
</evidence>
<comment type="caution">
    <text evidence="8">The sequence shown here is derived from an EMBL/GenBank/DDBJ whole genome shotgun (WGS) entry which is preliminary data.</text>
</comment>
<reference evidence="9 10" key="1">
    <citation type="submission" date="2019-10" db="EMBL/GenBank/DDBJ databases">
        <title>Unraveling microbial dark matter from salterns through culturing: the case of the genus Halosegnis.</title>
        <authorList>
            <person name="Duran-Viseras A."/>
            <person name="Andrei A.-S."/>
            <person name="Vera-Gargallo B."/>
            <person name="Ghai R."/>
            <person name="Sanchez-Porro C."/>
            <person name="Ventosa A."/>
        </authorList>
    </citation>
    <scope>NUCLEOTIDE SEQUENCE [LARGE SCALE GENOMIC DNA]</scope>
    <source>
        <strain evidence="7 10">F17-44</strain>
        <strain evidence="6 11">F18-79</strain>
        <strain evidence="8 9">F19-13</strain>
    </source>
</reference>
<evidence type="ECO:0000313" key="10">
    <source>
        <dbReference type="Proteomes" id="UP000326302"/>
    </source>
</evidence>
<dbReference type="OrthoDB" id="10490at2157"/>
<dbReference type="EMBL" id="QMDY01000001">
    <property type="protein sequence ID" value="KAB7520128.1"/>
    <property type="molecule type" value="Genomic_DNA"/>
</dbReference>
<dbReference type="SUPFAM" id="SSF46785">
    <property type="entry name" value="Winged helix' DNA-binding domain"/>
    <property type="match status" value="1"/>
</dbReference>
<feature type="compositionally biased region" description="Basic and acidic residues" evidence="4">
    <location>
        <begin position="20"/>
        <end position="29"/>
    </location>
</feature>
<evidence type="ECO:0000313" key="6">
    <source>
        <dbReference type="EMBL" id="KAB7516045.1"/>
    </source>
</evidence>
<dbReference type="Pfam" id="PF01638">
    <property type="entry name" value="HxlR"/>
    <property type="match status" value="1"/>
</dbReference>
<feature type="domain" description="HTH hxlR-type" evidence="5">
    <location>
        <begin position="45"/>
        <end position="146"/>
    </location>
</feature>
<evidence type="ECO:0000256" key="1">
    <source>
        <dbReference type="ARBA" id="ARBA00023015"/>
    </source>
</evidence>
<evidence type="ECO:0000256" key="3">
    <source>
        <dbReference type="ARBA" id="ARBA00023163"/>
    </source>
</evidence>
<evidence type="ECO:0000259" key="5">
    <source>
        <dbReference type="PROSITE" id="PS51118"/>
    </source>
</evidence>
<dbReference type="Proteomes" id="UP000326865">
    <property type="component" value="Unassembled WGS sequence"/>
</dbReference>
<dbReference type="InterPro" id="IPR036390">
    <property type="entry name" value="WH_DNA-bd_sf"/>
</dbReference>
<dbReference type="InterPro" id="IPR002577">
    <property type="entry name" value="HTH_HxlR"/>
</dbReference>
<dbReference type="PANTHER" id="PTHR33204">
    <property type="entry name" value="TRANSCRIPTIONAL REGULATOR, MARR FAMILY"/>
    <property type="match status" value="1"/>
</dbReference>
<feature type="region of interest" description="Disordered" evidence="4">
    <location>
        <begin position="1"/>
        <end position="29"/>
    </location>
</feature>
<keyword evidence="1" id="KW-0805">Transcription regulation</keyword>
<dbReference type="InterPro" id="IPR011991">
    <property type="entry name" value="ArsR-like_HTH"/>
</dbReference>
<dbReference type="InterPro" id="IPR036388">
    <property type="entry name" value="WH-like_DNA-bd_sf"/>
</dbReference>
<dbReference type="CDD" id="cd00090">
    <property type="entry name" value="HTH_ARSR"/>
    <property type="match status" value="1"/>
</dbReference>
<accession>A0A5N5UGC6</accession>
<evidence type="ECO:0000313" key="9">
    <source>
        <dbReference type="Proteomes" id="UP000326207"/>
    </source>
</evidence>
<keyword evidence="3" id="KW-0804">Transcription</keyword>
<dbReference type="EMBL" id="QJOW01000002">
    <property type="protein sequence ID" value="KAB7516741.1"/>
    <property type="molecule type" value="Genomic_DNA"/>
</dbReference>
<dbReference type="PANTHER" id="PTHR33204:SF18">
    <property type="entry name" value="TRANSCRIPTIONAL REGULATORY PROTEIN"/>
    <property type="match status" value="1"/>
</dbReference>
<protein>
    <submittedName>
        <fullName evidence="8">MarR family transcriptional regulator</fullName>
    </submittedName>
</protein>
<proteinExistence type="predicted"/>
<organism evidence="8 9">
    <name type="scientific">Halosegnis rubeus</name>
    <dbReference type="NCBI Taxonomy" id="2212850"/>
    <lineage>
        <taxon>Archaea</taxon>
        <taxon>Methanobacteriati</taxon>
        <taxon>Methanobacteriota</taxon>
        <taxon>Stenosarchaea group</taxon>
        <taxon>Halobacteria</taxon>
        <taxon>Halobacteriales</taxon>
        <taxon>Natronomonadaceae</taxon>
        <taxon>Halosegnis</taxon>
    </lineage>
</organism>
<evidence type="ECO:0000256" key="2">
    <source>
        <dbReference type="ARBA" id="ARBA00023125"/>
    </source>
</evidence>
<evidence type="ECO:0000256" key="4">
    <source>
        <dbReference type="SAM" id="MobiDB-lite"/>
    </source>
</evidence>
<dbReference type="PROSITE" id="PS51118">
    <property type="entry name" value="HTH_HXLR"/>
    <property type="match status" value="1"/>
</dbReference>
<dbReference type="RefSeq" id="WP_152119627.1">
    <property type="nucleotide sequence ID" value="NZ_QJOW01000002.1"/>
</dbReference>
<gene>
    <name evidence="6" type="ORF">DM867_02565</name>
    <name evidence="7" type="ORF">DMP03_05080</name>
    <name evidence="8" type="ORF">DP108_02435</name>
</gene>
<evidence type="ECO:0000313" key="7">
    <source>
        <dbReference type="EMBL" id="KAB7516741.1"/>
    </source>
</evidence>
<dbReference type="AlphaFoldDB" id="A0A5N5UMM1"/>